<feature type="transmembrane region" description="Helical" evidence="1">
    <location>
        <begin position="319"/>
        <end position="337"/>
    </location>
</feature>
<feature type="transmembrane region" description="Helical" evidence="1">
    <location>
        <begin position="344"/>
        <end position="363"/>
    </location>
</feature>
<keyword evidence="1" id="KW-1133">Transmembrane helix</keyword>
<dbReference type="Proteomes" id="UP000256769">
    <property type="component" value="Unassembled WGS sequence"/>
</dbReference>
<dbReference type="InterPro" id="IPR025291">
    <property type="entry name" value="DUF4153"/>
</dbReference>
<feature type="transmembrane region" description="Helical" evidence="1">
    <location>
        <begin position="252"/>
        <end position="274"/>
    </location>
</feature>
<dbReference type="OrthoDB" id="9809196at2"/>
<gene>
    <name evidence="2" type="ORF">DRF59_10690</name>
</gene>
<accession>A0A3D9CM34</accession>
<name>A0A3D9CM34_9FLAO</name>
<keyword evidence="1" id="KW-0812">Transmembrane</keyword>
<evidence type="ECO:0000256" key="1">
    <source>
        <dbReference type="SAM" id="Phobius"/>
    </source>
</evidence>
<proteinExistence type="predicted"/>
<reference evidence="2 3" key="1">
    <citation type="journal article" date="2007" name="Int. J. Syst. Evol. Microbiol.">
        <title>Chryseobacterium flavum sp. nov., isolated from polluted soil.</title>
        <authorList>
            <person name="Zhou Y."/>
            <person name="Dong J."/>
            <person name="Wang X."/>
            <person name="Huang X."/>
            <person name="Zhang K.Y."/>
            <person name="Zhang Y.Q."/>
            <person name="Guo Y.F."/>
            <person name="Lai R."/>
            <person name="Li W.J."/>
        </authorList>
    </citation>
    <scope>NUCLEOTIDE SEQUENCE [LARGE SCALE GENOMIC DNA]</scope>
    <source>
        <strain evidence="2 3">KCTC 12877</strain>
    </source>
</reference>
<evidence type="ECO:0000313" key="2">
    <source>
        <dbReference type="EMBL" id="REC66777.1"/>
    </source>
</evidence>
<feature type="transmembrane region" description="Helical" evidence="1">
    <location>
        <begin position="77"/>
        <end position="94"/>
    </location>
</feature>
<feature type="transmembrane region" description="Helical" evidence="1">
    <location>
        <begin position="21"/>
        <end position="40"/>
    </location>
</feature>
<sequence>MKIKLLEITGKAREVILRYPMVLLMALLGSAGAICLYETNYSEPGFIAYSKFTMCSCLGISLMFALKMLSQRIGKSYILESAGIIFLVGFYFIFPDNNRDFTEVYQYIIIVTFLLSHLFVSFAAFLNRNKEPNFWQYNKNLFVNTVLTIIFTGVLTGGIELAVLAVDKLFDFKFSERIYLDLFFFMAISGSCLNFLIFNENGLPYLEKDSQYPVVLKFFTQFILIPLLLIYVIILYFYAFKILINWELPRGWVSYLVLAYSIVGILALLLVHPLKADHTKSWVKAFSRLFFYTIIPLVILLFVAIFTRILEYGYTEPRYFVLLLAVWLTGLVVYFVFNKKASIRFIPVSLFVAGTFSLVFPYLNAFSVAKRSQKTELIKILNNNHLLSQGKIDFNKKVSEQTINKITSQFVFLAERKEKDFLLNLISDAKIKNKLTEDFQQFYFWNINNSLKNAFVNVEKKPGTSDYKQIILESETDIMNIQDYQYMIRLQTYAKQFKEINGDTFTIDNQTKINGSDALRIILNSKEEIDFIPAIHKLFQKNTTAEGIAKLKEISVENNLGKYHIKIIFRDISKGKYSYSIHENFYYNDAVILIRENK</sequence>
<organism evidence="2 3">
    <name type="scientific">Chryseobacterium flavum</name>
    <dbReference type="NCBI Taxonomy" id="415851"/>
    <lineage>
        <taxon>Bacteria</taxon>
        <taxon>Pseudomonadati</taxon>
        <taxon>Bacteroidota</taxon>
        <taxon>Flavobacteriia</taxon>
        <taxon>Flavobacteriales</taxon>
        <taxon>Weeksellaceae</taxon>
        <taxon>Chryseobacterium group</taxon>
        <taxon>Chryseobacterium</taxon>
    </lineage>
</organism>
<keyword evidence="3" id="KW-1185">Reference proteome</keyword>
<evidence type="ECO:0000313" key="3">
    <source>
        <dbReference type="Proteomes" id="UP000256769"/>
    </source>
</evidence>
<feature type="transmembrane region" description="Helical" evidence="1">
    <location>
        <begin position="286"/>
        <end position="307"/>
    </location>
</feature>
<protein>
    <submittedName>
        <fullName evidence="2">DUF4153 domain-containing protein</fullName>
    </submittedName>
</protein>
<dbReference type="Pfam" id="PF13687">
    <property type="entry name" value="DUF4153"/>
    <property type="match status" value="1"/>
</dbReference>
<feature type="transmembrane region" description="Helical" evidence="1">
    <location>
        <begin position="178"/>
        <end position="197"/>
    </location>
</feature>
<feature type="transmembrane region" description="Helical" evidence="1">
    <location>
        <begin position="46"/>
        <end position="65"/>
    </location>
</feature>
<feature type="transmembrane region" description="Helical" evidence="1">
    <location>
        <begin position="218"/>
        <end position="240"/>
    </location>
</feature>
<feature type="transmembrane region" description="Helical" evidence="1">
    <location>
        <begin position="106"/>
        <end position="126"/>
    </location>
</feature>
<dbReference type="AlphaFoldDB" id="A0A3D9CM34"/>
<dbReference type="EMBL" id="QNUE01000007">
    <property type="protein sequence ID" value="REC66777.1"/>
    <property type="molecule type" value="Genomic_DNA"/>
</dbReference>
<keyword evidence="1" id="KW-0472">Membrane</keyword>
<dbReference type="RefSeq" id="WP_115959517.1">
    <property type="nucleotide sequence ID" value="NZ_CBCRVL010000009.1"/>
</dbReference>
<feature type="transmembrane region" description="Helical" evidence="1">
    <location>
        <begin position="146"/>
        <end position="166"/>
    </location>
</feature>
<comment type="caution">
    <text evidence="2">The sequence shown here is derived from an EMBL/GenBank/DDBJ whole genome shotgun (WGS) entry which is preliminary data.</text>
</comment>